<keyword evidence="3" id="KW-1185">Reference proteome</keyword>
<gene>
    <name evidence="2" type="ORF">O181_004730</name>
</gene>
<feature type="region of interest" description="Disordered" evidence="1">
    <location>
        <begin position="28"/>
        <end position="57"/>
    </location>
</feature>
<protein>
    <submittedName>
        <fullName evidence="2">Uncharacterized protein</fullName>
    </submittedName>
</protein>
<evidence type="ECO:0000313" key="3">
    <source>
        <dbReference type="Proteomes" id="UP000765509"/>
    </source>
</evidence>
<evidence type="ECO:0000256" key="1">
    <source>
        <dbReference type="SAM" id="MobiDB-lite"/>
    </source>
</evidence>
<sequence length="126" mass="14618">MHSNNKIKELVEKKSKMDKVINDLVAKINESKKQQRSSKELVSPPPTNQPPCRTNPLSFAARAAGGKIMNKPPLPRFPQPEIFQNKHQETNIFKKYHILMWSKFRAPKPFDPLQKLSHLYKFLIPC</sequence>
<reference evidence="2" key="1">
    <citation type="submission" date="2021-03" db="EMBL/GenBank/DDBJ databases">
        <title>Draft genome sequence of rust myrtle Austropuccinia psidii MF-1, a brazilian biotype.</title>
        <authorList>
            <person name="Quecine M.C."/>
            <person name="Pachon D.M.R."/>
            <person name="Bonatelli M.L."/>
            <person name="Correr F.H."/>
            <person name="Franceschini L.M."/>
            <person name="Leite T.F."/>
            <person name="Margarido G.R.A."/>
            <person name="Almeida C.A."/>
            <person name="Ferrarezi J.A."/>
            <person name="Labate C.A."/>
        </authorList>
    </citation>
    <scope>NUCLEOTIDE SEQUENCE</scope>
    <source>
        <strain evidence="2">MF-1</strain>
    </source>
</reference>
<comment type="caution">
    <text evidence="2">The sequence shown here is derived from an EMBL/GenBank/DDBJ whole genome shotgun (WGS) entry which is preliminary data.</text>
</comment>
<accession>A0A9Q3BHK1</accession>
<organism evidence="2 3">
    <name type="scientific">Austropuccinia psidii MF-1</name>
    <dbReference type="NCBI Taxonomy" id="1389203"/>
    <lineage>
        <taxon>Eukaryota</taxon>
        <taxon>Fungi</taxon>
        <taxon>Dikarya</taxon>
        <taxon>Basidiomycota</taxon>
        <taxon>Pucciniomycotina</taxon>
        <taxon>Pucciniomycetes</taxon>
        <taxon>Pucciniales</taxon>
        <taxon>Sphaerophragmiaceae</taxon>
        <taxon>Austropuccinia</taxon>
    </lineage>
</organism>
<proteinExistence type="predicted"/>
<dbReference type="EMBL" id="AVOT02000933">
    <property type="protein sequence ID" value="MBW0465015.1"/>
    <property type="molecule type" value="Genomic_DNA"/>
</dbReference>
<name>A0A9Q3BHK1_9BASI</name>
<dbReference type="Proteomes" id="UP000765509">
    <property type="component" value="Unassembled WGS sequence"/>
</dbReference>
<evidence type="ECO:0000313" key="2">
    <source>
        <dbReference type="EMBL" id="MBW0465015.1"/>
    </source>
</evidence>
<feature type="compositionally biased region" description="Basic and acidic residues" evidence="1">
    <location>
        <begin position="29"/>
        <end position="39"/>
    </location>
</feature>
<dbReference type="AlphaFoldDB" id="A0A9Q3BHK1"/>